<dbReference type="InParanoid" id="A0A1B6QI57"/>
<protein>
    <submittedName>
        <fullName evidence="2">Uncharacterized protein</fullName>
    </submittedName>
</protein>
<reference evidence="2 3" key="1">
    <citation type="journal article" date="2009" name="Nature">
        <title>The Sorghum bicolor genome and the diversification of grasses.</title>
        <authorList>
            <person name="Paterson A.H."/>
            <person name="Bowers J.E."/>
            <person name="Bruggmann R."/>
            <person name="Dubchak I."/>
            <person name="Grimwood J."/>
            <person name="Gundlach H."/>
            <person name="Haberer G."/>
            <person name="Hellsten U."/>
            <person name="Mitros T."/>
            <person name="Poliakov A."/>
            <person name="Schmutz J."/>
            <person name="Spannagl M."/>
            <person name="Tang H."/>
            <person name="Wang X."/>
            <person name="Wicker T."/>
            <person name="Bharti A.K."/>
            <person name="Chapman J."/>
            <person name="Feltus F.A."/>
            <person name="Gowik U."/>
            <person name="Grigoriev I.V."/>
            <person name="Lyons E."/>
            <person name="Maher C.A."/>
            <person name="Martis M."/>
            <person name="Narechania A."/>
            <person name="Otillar R.P."/>
            <person name="Penning B.W."/>
            <person name="Salamov A.A."/>
            <person name="Wang Y."/>
            <person name="Zhang L."/>
            <person name="Carpita N.C."/>
            <person name="Freeling M."/>
            <person name="Gingle A.R."/>
            <person name="Hash C.T."/>
            <person name="Keller B."/>
            <person name="Klein P."/>
            <person name="Kresovich S."/>
            <person name="McCann M.C."/>
            <person name="Ming R."/>
            <person name="Peterson D.G."/>
            <person name="Mehboob-ur-Rahman"/>
            <person name="Ware D."/>
            <person name="Westhoff P."/>
            <person name="Mayer K.F."/>
            <person name="Messing J."/>
            <person name="Rokhsar D.S."/>
        </authorList>
    </citation>
    <scope>NUCLEOTIDE SEQUENCE [LARGE SCALE GENOMIC DNA]</scope>
    <source>
        <strain evidence="3">cv. BTx623</strain>
    </source>
</reference>
<feature type="region of interest" description="Disordered" evidence="1">
    <location>
        <begin position="21"/>
        <end position="56"/>
    </location>
</feature>
<proteinExistence type="predicted"/>
<evidence type="ECO:0000256" key="1">
    <source>
        <dbReference type="SAM" id="MobiDB-lite"/>
    </source>
</evidence>
<name>A0A1B6QI57_SORBI</name>
<dbReference type="AlphaFoldDB" id="A0A1B6QI57"/>
<reference evidence="3" key="2">
    <citation type="journal article" date="2018" name="Plant J.">
        <title>The Sorghum bicolor reference genome: improved assembly, gene annotations, a transcriptome atlas, and signatures of genome organization.</title>
        <authorList>
            <person name="McCormick R.F."/>
            <person name="Truong S.K."/>
            <person name="Sreedasyam A."/>
            <person name="Jenkins J."/>
            <person name="Shu S."/>
            <person name="Sims D."/>
            <person name="Kennedy M."/>
            <person name="Amirebrahimi M."/>
            <person name="Weers B.D."/>
            <person name="McKinley B."/>
            <person name="Mattison A."/>
            <person name="Morishige D.T."/>
            <person name="Grimwood J."/>
            <person name="Schmutz J."/>
            <person name="Mullet J.E."/>
        </authorList>
    </citation>
    <scope>NUCLEOTIDE SEQUENCE [LARGE SCALE GENOMIC DNA]</scope>
    <source>
        <strain evidence="3">cv. BTx623</strain>
    </source>
</reference>
<dbReference type="Gramene" id="KXG37580">
    <property type="protein sequence ID" value="KXG37580"/>
    <property type="gene ID" value="SORBI_3001G093600"/>
</dbReference>
<evidence type="ECO:0000313" key="3">
    <source>
        <dbReference type="Proteomes" id="UP000000768"/>
    </source>
</evidence>
<dbReference type="EMBL" id="CM000760">
    <property type="protein sequence ID" value="KXG37580.1"/>
    <property type="molecule type" value="Genomic_DNA"/>
</dbReference>
<gene>
    <name evidence="2" type="ORF">SORBI_3001G093600</name>
</gene>
<keyword evidence="3" id="KW-1185">Reference proteome</keyword>
<accession>A0A1B6QI57</accession>
<organism evidence="2 3">
    <name type="scientific">Sorghum bicolor</name>
    <name type="common">Sorghum</name>
    <name type="synonym">Sorghum vulgare</name>
    <dbReference type="NCBI Taxonomy" id="4558"/>
    <lineage>
        <taxon>Eukaryota</taxon>
        <taxon>Viridiplantae</taxon>
        <taxon>Streptophyta</taxon>
        <taxon>Embryophyta</taxon>
        <taxon>Tracheophyta</taxon>
        <taxon>Spermatophyta</taxon>
        <taxon>Magnoliopsida</taxon>
        <taxon>Liliopsida</taxon>
        <taxon>Poales</taxon>
        <taxon>Poaceae</taxon>
        <taxon>PACMAD clade</taxon>
        <taxon>Panicoideae</taxon>
        <taxon>Andropogonodae</taxon>
        <taxon>Andropogoneae</taxon>
        <taxon>Sorghinae</taxon>
        <taxon>Sorghum</taxon>
    </lineage>
</organism>
<evidence type="ECO:0000313" key="2">
    <source>
        <dbReference type="EMBL" id="KXG37580.1"/>
    </source>
</evidence>
<dbReference type="Proteomes" id="UP000000768">
    <property type="component" value="Chromosome 1"/>
</dbReference>
<sequence>MSVTTSLQRVKKIVLAPSYPLPPAPAIQPEPAGHHSHYAPLGSTGSPLGAAGLTPMTPPLRSAMHLLRKRRRRCCSALPAPTTVLPLPA</sequence>